<dbReference type="SMART" id="SM01391">
    <property type="entry name" value="Filament"/>
    <property type="match status" value="1"/>
</dbReference>
<keyword evidence="1" id="KW-0597">Phosphoprotein</keyword>
<dbReference type="Gene3D" id="1.20.5.500">
    <property type="entry name" value="Single helix bin"/>
    <property type="match status" value="1"/>
</dbReference>
<evidence type="ECO:0000259" key="7">
    <source>
        <dbReference type="PROSITE" id="PS51842"/>
    </source>
</evidence>
<organism evidence="8">
    <name type="scientific">Micrurus fulvius</name>
    <name type="common">Eastern coral snake</name>
    <name type="synonym">Coluber fulvius</name>
    <dbReference type="NCBI Taxonomy" id="8637"/>
    <lineage>
        <taxon>Eukaryota</taxon>
        <taxon>Metazoa</taxon>
        <taxon>Chordata</taxon>
        <taxon>Craniata</taxon>
        <taxon>Vertebrata</taxon>
        <taxon>Euteleostomi</taxon>
        <taxon>Lepidosauria</taxon>
        <taxon>Squamata</taxon>
        <taxon>Bifurcata</taxon>
        <taxon>Unidentata</taxon>
        <taxon>Episquamata</taxon>
        <taxon>Toxicofera</taxon>
        <taxon>Serpentes</taxon>
        <taxon>Colubroidea</taxon>
        <taxon>Elapidae</taxon>
        <taxon>Elapinae</taxon>
        <taxon>Micrurus</taxon>
    </lineage>
</organism>
<reference evidence="8" key="1">
    <citation type="journal article" date="2013" name="BMC Genomics">
        <title>The venom-gland transcriptome of the eastern coral snake (Micrurus fulvius) reveals high venom complexity in the intragenomic evolution of venoms.</title>
        <authorList>
            <person name="Margres M.J."/>
            <person name="Aronow K."/>
            <person name="Loyacano J."/>
            <person name="Rokyta D.R."/>
        </authorList>
    </citation>
    <scope>NUCLEOTIDE SEQUENCE</scope>
    <source>
        <tissue evidence="8">Venom gland</tissue>
    </source>
</reference>
<keyword evidence="4 6" id="KW-0175">Coiled coil</keyword>
<dbReference type="GO" id="GO:0045104">
    <property type="term" value="P:intermediate filament cytoskeleton organization"/>
    <property type="evidence" value="ECO:0007669"/>
    <property type="project" value="TreeGrafter"/>
</dbReference>
<dbReference type="InterPro" id="IPR039008">
    <property type="entry name" value="IF_rod_dom"/>
</dbReference>
<feature type="coiled-coil region" evidence="6">
    <location>
        <begin position="93"/>
        <end position="134"/>
    </location>
</feature>
<feature type="coiled-coil region" evidence="6">
    <location>
        <begin position="298"/>
        <end position="406"/>
    </location>
</feature>
<dbReference type="InterPro" id="IPR002957">
    <property type="entry name" value="Keratin_I"/>
</dbReference>
<dbReference type="Pfam" id="PF00038">
    <property type="entry name" value="Filament"/>
    <property type="match status" value="1"/>
</dbReference>
<feature type="coiled-coil region" evidence="6">
    <location>
        <begin position="205"/>
        <end position="232"/>
    </location>
</feature>
<keyword evidence="3 5" id="KW-0403">Intermediate filament</keyword>
<evidence type="ECO:0000313" key="8">
    <source>
        <dbReference type="EMBL" id="JAB54039.1"/>
    </source>
</evidence>
<evidence type="ECO:0000256" key="5">
    <source>
        <dbReference type="RuleBase" id="RU000685"/>
    </source>
</evidence>
<dbReference type="FunFam" id="1.20.5.170:FF:000002">
    <property type="entry name" value="Type I keratin KA11"/>
    <property type="match status" value="1"/>
</dbReference>
<dbReference type="AlphaFoldDB" id="U3FCD8"/>
<dbReference type="PROSITE" id="PS00226">
    <property type="entry name" value="IF_ROD_1"/>
    <property type="match status" value="1"/>
</dbReference>
<dbReference type="Gene3D" id="1.20.5.1160">
    <property type="entry name" value="Vasodilator-stimulated phosphoprotein"/>
    <property type="match status" value="1"/>
</dbReference>
<dbReference type="GO" id="GO:0045095">
    <property type="term" value="C:keratin filament"/>
    <property type="evidence" value="ECO:0007669"/>
    <property type="project" value="TreeGrafter"/>
</dbReference>
<dbReference type="PRINTS" id="PR01248">
    <property type="entry name" value="TYPE1KERATIN"/>
</dbReference>
<dbReference type="SUPFAM" id="SSF64593">
    <property type="entry name" value="Intermediate filament protein, coiled coil region"/>
    <property type="match status" value="2"/>
</dbReference>
<proteinExistence type="evidence at transcript level"/>
<evidence type="ECO:0000256" key="2">
    <source>
        <dbReference type="ARBA" id="ARBA00022744"/>
    </source>
</evidence>
<dbReference type="GO" id="GO:0005198">
    <property type="term" value="F:structural molecule activity"/>
    <property type="evidence" value="ECO:0007669"/>
    <property type="project" value="InterPro"/>
</dbReference>
<dbReference type="SMR" id="U3FCD8"/>
<dbReference type="Gene3D" id="1.20.5.170">
    <property type="match status" value="1"/>
</dbReference>
<evidence type="ECO:0000256" key="3">
    <source>
        <dbReference type="ARBA" id="ARBA00022754"/>
    </source>
</evidence>
<feature type="domain" description="IF rod" evidence="7">
    <location>
        <begin position="96"/>
        <end position="407"/>
    </location>
</feature>
<dbReference type="EMBL" id="GAEP01000782">
    <property type="protein sequence ID" value="JAB54039.1"/>
    <property type="molecule type" value="mRNA"/>
</dbReference>
<comment type="similarity">
    <text evidence="5">Belongs to the intermediate filament family.</text>
</comment>
<dbReference type="FunFam" id="1.20.5.1160:FF:000002">
    <property type="entry name" value="Type I keratin 10"/>
    <property type="match status" value="1"/>
</dbReference>
<evidence type="ECO:0000256" key="6">
    <source>
        <dbReference type="SAM" id="Coils"/>
    </source>
</evidence>
<evidence type="ECO:0000256" key="4">
    <source>
        <dbReference type="ARBA" id="ARBA00023054"/>
    </source>
</evidence>
<sequence>MSFSKSTVYSTSFRPLKFGTGSSAASVYAGAGGSGSRISVSRVSSLSSSYGGGYGASSSYGGGYGASSSYGGGYGGGYGGMSSSLHLSGSGVVQSEKETMQDLNDRLASYLDKVRSLETDNRKLEIQIREYTEKKGPSTRDWGRYFDIIDDLKNQIYDQSVENARVILQIDNARLAADDFRVKFEGELAIRQSVESDIIGLRKVIDDTNMSRLQLEGEIEALKEELIFMKKNHQDEVTSLQTQIANSGLTVEVDAPKTQDLAKIMAEIRAQYDNLAQKNLEDLDKYWSQQITESTVIINQNTQEIETARTTITDLRRTVQTLEIELESMRNVRASLEANLHEVESRYAMQIEHLNGILIRTEAELVQLRNDVQRQADDYQALLNIKDKLEAEIATYRQLLEGGEELSLKDALLESTMQVSQKIHSTKIVDGKVVSETSETKTLKR</sequence>
<dbReference type="FunFam" id="1.20.5.500:FF:000001">
    <property type="entry name" value="Type II keratin 23"/>
    <property type="match status" value="1"/>
</dbReference>
<protein>
    <submittedName>
        <fullName evidence="8">Keratin</fullName>
    </submittedName>
</protein>
<dbReference type="PANTHER" id="PTHR23239">
    <property type="entry name" value="INTERMEDIATE FILAMENT"/>
    <property type="match status" value="1"/>
</dbReference>
<dbReference type="InterPro" id="IPR018039">
    <property type="entry name" value="IF_conserved"/>
</dbReference>
<dbReference type="PROSITE" id="PS51842">
    <property type="entry name" value="IF_ROD_2"/>
    <property type="match status" value="1"/>
</dbReference>
<evidence type="ECO:0000256" key="1">
    <source>
        <dbReference type="ARBA" id="ARBA00022553"/>
    </source>
</evidence>
<accession>U3FCD8</accession>
<name>U3FCD8_MICFL</name>
<keyword evidence="2" id="KW-0416">Keratin</keyword>
<dbReference type="PANTHER" id="PTHR23239:SF349">
    <property type="entry name" value="KERATIN, TYPE I CYTOSKELETAL 18"/>
    <property type="match status" value="1"/>
</dbReference>